<name>A0AA41ZBQ1_9SPHN</name>
<dbReference type="Pfam" id="PF00990">
    <property type="entry name" value="GGDEF"/>
    <property type="match status" value="1"/>
</dbReference>
<dbReference type="InterPro" id="IPR000160">
    <property type="entry name" value="GGDEF_dom"/>
</dbReference>
<keyword evidence="3" id="KW-0175">Coiled coil</keyword>
<dbReference type="GO" id="GO:0005886">
    <property type="term" value="C:plasma membrane"/>
    <property type="evidence" value="ECO:0007669"/>
    <property type="project" value="TreeGrafter"/>
</dbReference>
<dbReference type="SUPFAM" id="SSF55073">
    <property type="entry name" value="Nucleotide cyclase"/>
    <property type="match status" value="1"/>
</dbReference>
<proteinExistence type="predicted"/>
<dbReference type="CDD" id="cd01949">
    <property type="entry name" value="GGDEF"/>
    <property type="match status" value="1"/>
</dbReference>
<gene>
    <name evidence="5" type="ORF">NEE01_20160</name>
</gene>
<evidence type="ECO:0000313" key="5">
    <source>
        <dbReference type="EMBL" id="MCW6537100.1"/>
    </source>
</evidence>
<feature type="coiled-coil region" evidence="3">
    <location>
        <begin position="166"/>
        <end position="193"/>
    </location>
</feature>
<reference evidence="5" key="1">
    <citation type="submission" date="2022-06" db="EMBL/GenBank/DDBJ databases">
        <title>Sphingomonas sp. nov. isolated from rhizosphere soil of tomato.</title>
        <authorList>
            <person name="Dong H."/>
            <person name="Gao R."/>
        </authorList>
    </citation>
    <scope>NUCLEOTIDE SEQUENCE</scope>
    <source>
        <strain evidence="5">MMSM24</strain>
    </source>
</reference>
<dbReference type="InterPro" id="IPR050469">
    <property type="entry name" value="Diguanylate_Cyclase"/>
</dbReference>
<dbReference type="GO" id="GO:0052621">
    <property type="term" value="F:diguanylate cyclase activity"/>
    <property type="evidence" value="ECO:0007669"/>
    <property type="project" value="UniProtKB-EC"/>
</dbReference>
<comment type="caution">
    <text evidence="5">The sequence shown here is derived from an EMBL/GenBank/DDBJ whole genome shotgun (WGS) entry which is preliminary data.</text>
</comment>
<evidence type="ECO:0000256" key="2">
    <source>
        <dbReference type="ARBA" id="ARBA00034247"/>
    </source>
</evidence>
<evidence type="ECO:0000313" key="6">
    <source>
        <dbReference type="Proteomes" id="UP001165565"/>
    </source>
</evidence>
<keyword evidence="6" id="KW-1185">Reference proteome</keyword>
<evidence type="ECO:0000259" key="4">
    <source>
        <dbReference type="PROSITE" id="PS50887"/>
    </source>
</evidence>
<dbReference type="AlphaFoldDB" id="A0AA41ZBQ1"/>
<evidence type="ECO:0000256" key="1">
    <source>
        <dbReference type="ARBA" id="ARBA00012528"/>
    </source>
</evidence>
<dbReference type="EMBL" id="JANFAV010000018">
    <property type="protein sequence ID" value="MCW6537100.1"/>
    <property type="molecule type" value="Genomic_DNA"/>
</dbReference>
<dbReference type="PANTHER" id="PTHR45138:SF9">
    <property type="entry name" value="DIGUANYLATE CYCLASE DGCM-RELATED"/>
    <property type="match status" value="1"/>
</dbReference>
<evidence type="ECO:0000256" key="3">
    <source>
        <dbReference type="SAM" id="Coils"/>
    </source>
</evidence>
<dbReference type="SMART" id="SM00267">
    <property type="entry name" value="GGDEF"/>
    <property type="match status" value="1"/>
</dbReference>
<dbReference type="PROSITE" id="PS50887">
    <property type="entry name" value="GGDEF"/>
    <property type="match status" value="1"/>
</dbReference>
<dbReference type="PANTHER" id="PTHR45138">
    <property type="entry name" value="REGULATORY COMPONENTS OF SENSORY TRANSDUCTION SYSTEM"/>
    <property type="match status" value="1"/>
</dbReference>
<protein>
    <recommendedName>
        <fullName evidence="1">diguanylate cyclase</fullName>
        <ecNumber evidence="1">2.7.7.65</ecNumber>
    </recommendedName>
</protein>
<dbReference type="Proteomes" id="UP001165565">
    <property type="component" value="Unassembled WGS sequence"/>
</dbReference>
<comment type="catalytic activity">
    <reaction evidence="2">
        <text>2 GTP = 3',3'-c-di-GMP + 2 diphosphate</text>
        <dbReference type="Rhea" id="RHEA:24898"/>
        <dbReference type="ChEBI" id="CHEBI:33019"/>
        <dbReference type="ChEBI" id="CHEBI:37565"/>
        <dbReference type="ChEBI" id="CHEBI:58805"/>
        <dbReference type="EC" id="2.7.7.65"/>
    </reaction>
</comment>
<dbReference type="InterPro" id="IPR043128">
    <property type="entry name" value="Rev_trsase/Diguanyl_cyclase"/>
</dbReference>
<dbReference type="InterPro" id="IPR029787">
    <property type="entry name" value="Nucleotide_cyclase"/>
</dbReference>
<dbReference type="Gene3D" id="3.30.70.270">
    <property type="match status" value="1"/>
</dbReference>
<accession>A0AA41ZBQ1</accession>
<organism evidence="5 6">
    <name type="scientific">Sphingomonas lycopersici</name>
    <dbReference type="NCBI Taxonomy" id="2951807"/>
    <lineage>
        <taxon>Bacteria</taxon>
        <taxon>Pseudomonadati</taxon>
        <taxon>Pseudomonadota</taxon>
        <taxon>Alphaproteobacteria</taxon>
        <taxon>Sphingomonadales</taxon>
        <taxon>Sphingomonadaceae</taxon>
        <taxon>Sphingomonas</taxon>
    </lineage>
</organism>
<dbReference type="EC" id="2.7.7.65" evidence="1"/>
<sequence>MGVIGTQRILESEPSPGLFERIGRFLAEQRLSPEPAHYTFAYHVMSDPEGPLARAVETLTDGGVRLSRKDIVSLGGEAVAGPTVELVAPAPARNTAPEEEQPNPAALIDRAKEHVDDFADTVRAIHVETRGFGRDIAASAAAIRRQGAVEGMDEIARLTGAMLDRVRQAEARLEAATRETEALRSALDEARDSARHDPLTELANRRAFDEAYAALVPGTAVVVAVCDIDYFKRINDRFGHAVGDRVLKAISQTLVAECEGHLVARVGGEEFAILFVGIALEEACAIVERARAAIAARRLRLRATDAFIGAITISAGLTCATGAEQQEEALARADAALYAAKHAGRNRVDIAP</sequence>
<feature type="domain" description="GGDEF" evidence="4">
    <location>
        <begin position="219"/>
        <end position="352"/>
    </location>
</feature>
<dbReference type="FunFam" id="3.30.70.270:FF:000001">
    <property type="entry name" value="Diguanylate cyclase domain protein"/>
    <property type="match status" value="1"/>
</dbReference>
<dbReference type="GO" id="GO:1902201">
    <property type="term" value="P:negative regulation of bacterial-type flagellum-dependent cell motility"/>
    <property type="evidence" value="ECO:0007669"/>
    <property type="project" value="TreeGrafter"/>
</dbReference>
<dbReference type="GO" id="GO:0043709">
    <property type="term" value="P:cell adhesion involved in single-species biofilm formation"/>
    <property type="evidence" value="ECO:0007669"/>
    <property type="project" value="TreeGrafter"/>
</dbReference>
<dbReference type="RefSeq" id="WP_265270989.1">
    <property type="nucleotide sequence ID" value="NZ_JANFAV010000018.1"/>
</dbReference>
<dbReference type="NCBIfam" id="TIGR00254">
    <property type="entry name" value="GGDEF"/>
    <property type="match status" value="1"/>
</dbReference>